<accession>A0ABY7RWH8</accession>
<evidence type="ECO:0000313" key="2">
    <source>
        <dbReference type="Proteomes" id="UP001202717"/>
    </source>
</evidence>
<gene>
    <name evidence="1" type="ORF">MUN68_013690</name>
</gene>
<dbReference type="Proteomes" id="UP001202717">
    <property type="component" value="Chromosome"/>
</dbReference>
<proteinExistence type="predicted"/>
<dbReference type="PROSITE" id="PS51257">
    <property type="entry name" value="PROKAR_LIPOPROTEIN"/>
    <property type="match status" value="1"/>
</dbReference>
<reference evidence="1 2" key="1">
    <citation type="submission" date="2023-01" db="EMBL/GenBank/DDBJ databases">
        <title>Psychroserpens ponticola sp. nov., isolated from seawater.</title>
        <authorList>
            <person name="Kristyanto S."/>
            <person name="Jung J."/>
            <person name="Kim J.M."/>
            <person name="Jeon C.O."/>
        </authorList>
    </citation>
    <scope>NUCLEOTIDE SEQUENCE [LARGE SCALE GENOMIC DNA]</scope>
    <source>
        <strain evidence="1 2">MSW6</strain>
    </source>
</reference>
<organism evidence="1 2">
    <name type="scientific">Psychroserpens ponticola</name>
    <dbReference type="NCBI Taxonomy" id="2932268"/>
    <lineage>
        <taxon>Bacteria</taxon>
        <taxon>Pseudomonadati</taxon>
        <taxon>Bacteroidota</taxon>
        <taxon>Flavobacteriia</taxon>
        <taxon>Flavobacteriales</taxon>
        <taxon>Flavobacteriaceae</taxon>
        <taxon>Psychroserpens</taxon>
    </lineage>
</organism>
<dbReference type="EMBL" id="CP116221">
    <property type="protein sequence ID" value="WCO01112.1"/>
    <property type="molecule type" value="Genomic_DNA"/>
</dbReference>
<sequence length="203" mass="22935">MKNLSTILIIITSLLSCGNDDINTTNNKRTLPPITQIGANTFGCYIDELLFIPRDGDGSFNSNDRAIYFKGGYPHPLDYNEIEIKDYKSEKTASLLMHIEELDATGVGAYIINESNGLSNIDGLDHNYMHCRVWRDDVGNYQNYLSYENSGTITITNYSLSGRLVSGTFSGSVRNYQEPHDTIQITNGRFDFKWETLDETDFN</sequence>
<keyword evidence="2" id="KW-1185">Reference proteome</keyword>
<evidence type="ECO:0000313" key="1">
    <source>
        <dbReference type="EMBL" id="WCO01112.1"/>
    </source>
</evidence>
<evidence type="ECO:0008006" key="3">
    <source>
        <dbReference type="Google" id="ProtNLM"/>
    </source>
</evidence>
<dbReference type="RefSeq" id="WP_249996843.1">
    <property type="nucleotide sequence ID" value="NZ_CP116221.1"/>
</dbReference>
<protein>
    <recommendedName>
        <fullName evidence="3">Lipoprotein</fullName>
    </recommendedName>
</protein>
<name>A0ABY7RWH8_9FLAO</name>